<dbReference type="Gene3D" id="3.40.50.1980">
    <property type="entry name" value="Nitrogenase molybdenum iron protein domain"/>
    <property type="match status" value="2"/>
</dbReference>
<dbReference type="PANTHER" id="PTHR30532:SF10">
    <property type="entry name" value="IRON-UPTAKE SYSTEM-BINDING PROTEIN"/>
    <property type="match status" value="1"/>
</dbReference>
<comment type="similarity">
    <text evidence="2">Belongs to the bacterial solute-binding protein 8 family.</text>
</comment>
<name>A0A168C4A1_9BACL</name>
<evidence type="ECO:0000256" key="1">
    <source>
        <dbReference type="ARBA" id="ARBA00004196"/>
    </source>
</evidence>
<evidence type="ECO:0000256" key="2">
    <source>
        <dbReference type="ARBA" id="ARBA00008814"/>
    </source>
</evidence>
<protein>
    <submittedName>
        <fullName evidence="7">Iron-uptake system-binding protein</fullName>
    </submittedName>
</protein>
<keyword evidence="3" id="KW-0813">Transport</keyword>
<dbReference type="InterPro" id="IPR002491">
    <property type="entry name" value="ABC_transptr_periplasmic_BD"/>
</dbReference>
<evidence type="ECO:0000256" key="3">
    <source>
        <dbReference type="ARBA" id="ARBA00022448"/>
    </source>
</evidence>
<gene>
    <name evidence="7" type="ORF">PGLA_26060</name>
</gene>
<dbReference type="InterPro" id="IPR051313">
    <property type="entry name" value="Bact_iron-sidero_bind"/>
</dbReference>
<dbReference type="OrthoDB" id="26763at2"/>
<dbReference type="Proteomes" id="UP000076967">
    <property type="component" value="Unassembled WGS sequence"/>
</dbReference>
<sequence>MSLAACSDSSKETVVAPLDSSTTAKEDKVEPAAEVTATEQTITYIGKEYTLPAQVNNIVAASLESMEDAAILGIKPTGVLSIGDAIPKYLENELAGAALVGDKRTPNNEAILALNPDVILGTSKFGDEVAEALNKIQTMIPYSHISTNWKENLTLLGQLTGKESEASKIITDYDAKAAEAKLKISESIKDKTILVLRIRAGSINAYPATVYLNPVIYEDLGVTAPAILTGTDAQAELSIEALAEVNPDYIFLQYETSENTDAPAALDELLNNPIFKSIEAAKNNHVFVNVVDPLAQGGTAWSKVKFLEAAIENLLK</sequence>
<feature type="domain" description="Fe/B12 periplasmic-binding" evidence="6">
    <location>
        <begin position="57"/>
        <end position="316"/>
    </location>
</feature>
<feature type="region of interest" description="Disordered" evidence="5">
    <location>
        <begin position="1"/>
        <end position="32"/>
    </location>
</feature>
<dbReference type="Pfam" id="PF01497">
    <property type="entry name" value="Peripla_BP_2"/>
    <property type="match status" value="1"/>
</dbReference>
<evidence type="ECO:0000256" key="5">
    <source>
        <dbReference type="SAM" id="MobiDB-lite"/>
    </source>
</evidence>
<dbReference type="GO" id="GO:1901678">
    <property type="term" value="P:iron coordination entity transport"/>
    <property type="evidence" value="ECO:0007669"/>
    <property type="project" value="UniProtKB-ARBA"/>
</dbReference>
<proteinExistence type="inferred from homology"/>
<dbReference type="STRING" id="494026.PGLA_26060"/>
<dbReference type="EMBL" id="LVJH01000074">
    <property type="protein sequence ID" value="OAB33033.1"/>
    <property type="molecule type" value="Genomic_DNA"/>
</dbReference>
<dbReference type="RefSeq" id="WP_068538196.1">
    <property type="nucleotide sequence ID" value="NZ_LVJH01000074.1"/>
</dbReference>
<evidence type="ECO:0000259" key="6">
    <source>
        <dbReference type="PROSITE" id="PS50983"/>
    </source>
</evidence>
<dbReference type="SUPFAM" id="SSF53807">
    <property type="entry name" value="Helical backbone' metal receptor"/>
    <property type="match status" value="1"/>
</dbReference>
<dbReference type="AlphaFoldDB" id="A0A168C4A1"/>
<accession>A0A168C4A1</accession>
<dbReference type="PROSITE" id="PS50983">
    <property type="entry name" value="FE_B12_PBP"/>
    <property type="match status" value="1"/>
</dbReference>
<evidence type="ECO:0000256" key="4">
    <source>
        <dbReference type="ARBA" id="ARBA00022729"/>
    </source>
</evidence>
<reference evidence="7 8" key="1">
    <citation type="submission" date="2016-03" db="EMBL/GenBank/DDBJ databases">
        <title>Draft genome sequence of Paenibacillus glacialis DSM 22343.</title>
        <authorList>
            <person name="Shin S.-K."/>
            <person name="Yi H."/>
        </authorList>
    </citation>
    <scope>NUCLEOTIDE SEQUENCE [LARGE SCALE GENOMIC DNA]</scope>
    <source>
        <strain evidence="7 8">DSM 22343</strain>
    </source>
</reference>
<keyword evidence="8" id="KW-1185">Reference proteome</keyword>
<evidence type="ECO:0000313" key="8">
    <source>
        <dbReference type="Proteomes" id="UP000076967"/>
    </source>
</evidence>
<evidence type="ECO:0000313" key="7">
    <source>
        <dbReference type="EMBL" id="OAB33033.1"/>
    </source>
</evidence>
<dbReference type="PANTHER" id="PTHR30532">
    <property type="entry name" value="IRON III DICITRATE-BINDING PERIPLASMIC PROTEIN"/>
    <property type="match status" value="1"/>
</dbReference>
<comment type="caution">
    <text evidence="7">The sequence shown here is derived from an EMBL/GenBank/DDBJ whole genome shotgun (WGS) entry which is preliminary data.</text>
</comment>
<organism evidence="7 8">
    <name type="scientific">Paenibacillus glacialis</name>
    <dbReference type="NCBI Taxonomy" id="494026"/>
    <lineage>
        <taxon>Bacteria</taxon>
        <taxon>Bacillati</taxon>
        <taxon>Bacillota</taxon>
        <taxon>Bacilli</taxon>
        <taxon>Bacillales</taxon>
        <taxon>Paenibacillaceae</taxon>
        <taxon>Paenibacillus</taxon>
    </lineage>
</organism>
<comment type="subcellular location">
    <subcellularLocation>
        <location evidence="1">Cell envelope</location>
    </subcellularLocation>
</comment>
<dbReference type="GO" id="GO:0030288">
    <property type="term" value="C:outer membrane-bounded periplasmic space"/>
    <property type="evidence" value="ECO:0007669"/>
    <property type="project" value="TreeGrafter"/>
</dbReference>
<keyword evidence="4" id="KW-0732">Signal</keyword>